<dbReference type="SUPFAM" id="SSF53850">
    <property type="entry name" value="Periplasmic binding protein-like II"/>
    <property type="match status" value="1"/>
</dbReference>
<dbReference type="InterPro" id="IPR015867">
    <property type="entry name" value="N-reg_PII/ATP_PRibTrfase_C"/>
</dbReference>
<evidence type="ECO:0000256" key="7">
    <source>
        <dbReference type="ARBA" id="ARBA00022676"/>
    </source>
</evidence>
<evidence type="ECO:0000256" key="13">
    <source>
        <dbReference type="ARBA" id="ARBA00023102"/>
    </source>
</evidence>
<dbReference type="GO" id="GO:0000287">
    <property type="term" value="F:magnesium ion binding"/>
    <property type="evidence" value="ECO:0007669"/>
    <property type="project" value="InterPro"/>
</dbReference>
<dbReference type="InterPro" id="IPR013115">
    <property type="entry name" value="HisG_C"/>
</dbReference>
<evidence type="ECO:0000313" key="18">
    <source>
        <dbReference type="EMBL" id="CAB5033046.1"/>
    </source>
</evidence>
<evidence type="ECO:0000256" key="1">
    <source>
        <dbReference type="ARBA" id="ARBA00000915"/>
    </source>
</evidence>
<keyword evidence="5" id="KW-0963">Cytoplasm</keyword>
<evidence type="ECO:0000256" key="8">
    <source>
        <dbReference type="ARBA" id="ARBA00022679"/>
    </source>
</evidence>
<dbReference type="Pfam" id="PF08029">
    <property type="entry name" value="HisG_C"/>
    <property type="match status" value="1"/>
</dbReference>
<dbReference type="Gene3D" id="3.30.70.120">
    <property type="match status" value="1"/>
</dbReference>
<keyword evidence="11" id="KW-0067">ATP-binding</keyword>
<dbReference type="EMBL" id="CAFABE010000157">
    <property type="protein sequence ID" value="CAB4834943.1"/>
    <property type="molecule type" value="Genomic_DNA"/>
</dbReference>
<evidence type="ECO:0000256" key="4">
    <source>
        <dbReference type="ARBA" id="ARBA00011946"/>
    </source>
</evidence>
<evidence type="ECO:0000256" key="9">
    <source>
        <dbReference type="ARBA" id="ARBA00022723"/>
    </source>
</evidence>
<dbReference type="GO" id="GO:0003879">
    <property type="term" value="F:ATP phosphoribosyltransferase activity"/>
    <property type="evidence" value="ECO:0007669"/>
    <property type="project" value="UniProtKB-EC"/>
</dbReference>
<reference evidence="17" key="1">
    <citation type="submission" date="2020-05" db="EMBL/GenBank/DDBJ databases">
        <authorList>
            <person name="Chiriac C."/>
            <person name="Salcher M."/>
            <person name="Ghai R."/>
            <person name="Kavagutti S V."/>
        </authorList>
    </citation>
    <scope>NUCLEOTIDE SEQUENCE</scope>
</reference>
<evidence type="ECO:0000256" key="3">
    <source>
        <dbReference type="ARBA" id="ARBA00004667"/>
    </source>
</evidence>
<dbReference type="HAMAP" id="MF_00079">
    <property type="entry name" value="HisG_Long"/>
    <property type="match status" value="1"/>
</dbReference>
<keyword evidence="9" id="KW-0479">Metal-binding</keyword>
<dbReference type="NCBIfam" id="TIGR00070">
    <property type="entry name" value="hisG"/>
    <property type="match status" value="1"/>
</dbReference>
<evidence type="ECO:0000313" key="16">
    <source>
        <dbReference type="EMBL" id="CAB4834943.1"/>
    </source>
</evidence>
<keyword evidence="8" id="KW-0808">Transferase</keyword>
<accession>A0A6J7EPT2</accession>
<dbReference type="InterPro" id="IPR013820">
    <property type="entry name" value="ATP_PRibTrfase_cat"/>
</dbReference>
<name>A0A6J7EPT2_9ZZZZ</name>
<comment type="pathway">
    <text evidence="3">Amino-acid biosynthesis; L-histidine biosynthesis; L-histidine from 5-phospho-alpha-D-ribose 1-diphosphate: step 1/9.</text>
</comment>
<feature type="domain" description="Histidine biosynthesis HisG C-terminal" evidence="15">
    <location>
        <begin position="219"/>
        <end position="291"/>
    </location>
</feature>
<evidence type="ECO:0000256" key="11">
    <source>
        <dbReference type="ARBA" id="ARBA00022840"/>
    </source>
</evidence>
<evidence type="ECO:0000256" key="2">
    <source>
        <dbReference type="ARBA" id="ARBA00004496"/>
    </source>
</evidence>
<dbReference type="EMBL" id="CAFBPM010000039">
    <property type="protein sequence ID" value="CAB5033046.1"/>
    <property type="molecule type" value="Genomic_DNA"/>
</dbReference>
<dbReference type="GO" id="GO:0005524">
    <property type="term" value="F:ATP binding"/>
    <property type="evidence" value="ECO:0007669"/>
    <property type="project" value="UniProtKB-KW"/>
</dbReference>
<evidence type="ECO:0000256" key="10">
    <source>
        <dbReference type="ARBA" id="ARBA00022741"/>
    </source>
</evidence>
<dbReference type="SUPFAM" id="SSF54913">
    <property type="entry name" value="GlnB-like"/>
    <property type="match status" value="1"/>
</dbReference>
<evidence type="ECO:0000256" key="6">
    <source>
        <dbReference type="ARBA" id="ARBA00022605"/>
    </source>
</evidence>
<organism evidence="17">
    <name type="scientific">freshwater metagenome</name>
    <dbReference type="NCBI Taxonomy" id="449393"/>
    <lineage>
        <taxon>unclassified sequences</taxon>
        <taxon>metagenomes</taxon>
        <taxon>ecological metagenomes</taxon>
    </lineage>
</organism>
<proteinExistence type="inferred from homology"/>
<dbReference type="PANTHER" id="PTHR21403:SF10">
    <property type="entry name" value="ATP PHOSPHORIBOSYLTRANSFERASE"/>
    <property type="match status" value="1"/>
</dbReference>
<evidence type="ECO:0000313" key="17">
    <source>
        <dbReference type="EMBL" id="CAB4883638.1"/>
    </source>
</evidence>
<dbReference type="PANTHER" id="PTHR21403">
    <property type="entry name" value="ATP PHOSPHORIBOSYLTRANSFERASE ATP-PRTASE"/>
    <property type="match status" value="1"/>
</dbReference>
<keyword evidence="12" id="KW-0460">Magnesium</keyword>
<keyword evidence="6" id="KW-0028">Amino-acid biosynthesis</keyword>
<comment type="catalytic activity">
    <reaction evidence="1">
        <text>1-(5-phospho-beta-D-ribosyl)-ATP + diphosphate = 5-phospho-alpha-D-ribose 1-diphosphate + ATP</text>
        <dbReference type="Rhea" id="RHEA:18473"/>
        <dbReference type="ChEBI" id="CHEBI:30616"/>
        <dbReference type="ChEBI" id="CHEBI:33019"/>
        <dbReference type="ChEBI" id="CHEBI:58017"/>
        <dbReference type="ChEBI" id="CHEBI:73183"/>
        <dbReference type="EC" id="2.4.2.17"/>
    </reaction>
</comment>
<dbReference type="GO" id="GO:0000105">
    <property type="term" value="P:L-histidine biosynthetic process"/>
    <property type="evidence" value="ECO:0007669"/>
    <property type="project" value="UniProtKB-UniPathway"/>
</dbReference>
<dbReference type="InterPro" id="IPR011322">
    <property type="entry name" value="N-reg_PII-like_a/b"/>
</dbReference>
<dbReference type="InterPro" id="IPR001348">
    <property type="entry name" value="ATP_PRibTrfase_HisG"/>
</dbReference>
<dbReference type="InterPro" id="IPR020621">
    <property type="entry name" value="ATP-PRT_HisG_long"/>
</dbReference>
<keyword evidence="7" id="KW-0328">Glycosyltransferase</keyword>
<dbReference type="EMBL" id="CAFBLT010000003">
    <property type="protein sequence ID" value="CAB4883638.1"/>
    <property type="molecule type" value="Genomic_DNA"/>
</dbReference>
<evidence type="ECO:0000259" key="15">
    <source>
        <dbReference type="Pfam" id="PF08029"/>
    </source>
</evidence>
<dbReference type="EC" id="2.4.2.17" evidence="4"/>
<protein>
    <recommendedName>
        <fullName evidence="4">ATP phosphoribosyltransferase</fullName>
        <ecNumber evidence="4">2.4.2.17</ecNumber>
    </recommendedName>
</protein>
<evidence type="ECO:0000259" key="14">
    <source>
        <dbReference type="Pfam" id="PF01634"/>
    </source>
</evidence>
<feature type="domain" description="ATP phosphoribosyltransferase catalytic" evidence="14">
    <location>
        <begin position="50"/>
        <end position="213"/>
    </location>
</feature>
<evidence type="ECO:0000256" key="5">
    <source>
        <dbReference type="ARBA" id="ARBA00022490"/>
    </source>
</evidence>
<dbReference type="AlphaFoldDB" id="A0A6J7EPT2"/>
<dbReference type="GO" id="GO:0005737">
    <property type="term" value="C:cytoplasm"/>
    <property type="evidence" value="ECO:0007669"/>
    <property type="project" value="UniProtKB-SubCell"/>
</dbReference>
<comment type="subcellular location">
    <subcellularLocation>
        <location evidence="2">Cytoplasm</location>
    </subcellularLocation>
</comment>
<keyword evidence="13" id="KW-0368">Histidine biosynthesis</keyword>
<evidence type="ECO:0000256" key="12">
    <source>
        <dbReference type="ARBA" id="ARBA00022842"/>
    </source>
</evidence>
<dbReference type="Pfam" id="PF01634">
    <property type="entry name" value="HisG"/>
    <property type="match status" value="1"/>
</dbReference>
<keyword evidence="10" id="KW-0547">Nucleotide-binding</keyword>
<dbReference type="Gene3D" id="3.40.190.10">
    <property type="entry name" value="Periplasmic binding protein-like II"/>
    <property type="match status" value="2"/>
</dbReference>
<gene>
    <name evidence="16" type="ORF">UFOPK3164_01791</name>
    <name evidence="17" type="ORF">UFOPK3427_01793</name>
    <name evidence="18" type="ORF">UFOPK4112_01890</name>
</gene>
<dbReference type="UniPathway" id="UPA00031">
    <property type="reaction ID" value="UER00006"/>
</dbReference>
<sequence length="294" mass="31648">MLNLVLPKGSLEAATLELFASADLSVRRSSDVDYRASIDDPRINEVRILRPQEIPVYVAEGRFDLGITGRDWIEERGSNVVSLGELGYSKATSNPIRVVLAVPADSPYDSIEALSKHTERLRVSTEYPELTSRALLAEGIDADVSLSYGATEAKVPDIADCVVEITETGRALRAAGLKIIHTLLTSRTELIANVDAANDPVKRHAMGQIMTLLAGTLEAREKVLVKLNVSSEQLQSVLEVLPSLRSPTISELSGGSGYAVETVVEKAVINTLIPALKDNGASDILELALSKIVH</sequence>
<dbReference type="NCBIfam" id="TIGR03455">
    <property type="entry name" value="HisG_C-term"/>
    <property type="match status" value="1"/>
</dbReference>